<comment type="caution">
    <text evidence="1">The sequence shown here is derived from an EMBL/GenBank/DDBJ whole genome shotgun (WGS) entry which is preliminary data.</text>
</comment>
<evidence type="ECO:0000313" key="1">
    <source>
        <dbReference type="EMBL" id="MEB4590645.1"/>
    </source>
</evidence>
<sequence length="271" mass="30379">MKISTVSTVSSLLSRQQAESTSMLIVADIETGAAAPEDLQKLVDGWKPGGNLKNPETIEQHRQKFMDEITLESAKTDAAPIVCCAIRTNRGHREVFSCLPKLNALSIHDYELIETDTEADMLDLLVFRLNELAYMEEARKFVGHNLKAFDLVKIRNRCGRNGVKLPPALRPYAVPVFDTMENAKHYSVDLAKDKTKFVSFEMAALYCGFDTHKRSYSGAQVPKDVSRIYELLAQDPESQEAKELTETILLYNTEDVEGELDLAVFMAADQL</sequence>
<dbReference type="InterPro" id="IPR012337">
    <property type="entry name" value="RNaseH-like_sf"/>
</dbReference>
<reference evidence="1 2" key="2">
    <citation type="submission" date="2024-01" db="EMBL/GenBank/DDBJ databases">
        <authorList>
            <person name="Xie X."/>
        </authorList>
    </citation>
    <scope>NUCLEOTIDE SEQUENCE [LARGE SCALE GENOMIC DNA]</scope>
    <source>
        <strain evidence="1">SCUT-1</strain>
    </source>
</reference>
<organism evidence="1 2">
    <name type="scientific">Candidatus Thiothrix phosphatis</name>
    <dbReference type="NCBI Taxonomy" id="3112415"/>
    <lineage>
        <taxon>Bacteria</taxon>
        <taxon>Pseudomonadati</taxon>
        <taxon>Pseudomonadota</taxon>
        <taxon>Gammaproteobacteria</taxon>
        <taxon>Thiotrichales</taxon>
        <taxon>Thiotrichaceae</taxon>
        <taxon>Thiothrix</taxon>
    </lineage>
</organism>
<gene>
    <name evidence="1" type="ORF">VSS37_06620</name>
</gene>
<evidence type="ECO:0000313" key="2">
    <source>
        <dbReference type="Proteomes" id="UP001308005"/>
    </source>
</evidence>
<protein>
    <recommendedName>
        <fullName evidence="3">Exonuclease domain-containing protein</fullName>
    </recommendedName>
</protein>
<name>A0ABU6CV16_9GAMM</name>
<dbReference type="SUPFAM" id="SSF53098">
    <property type="entry name" value="Ribonuclease H-like"/>
    <property type="match status" value="1"/>
</dbReference>
<dbReference type="RefSeq" id="WP_324694005.1">
    <property type="nucleotide sequence ID" value="NZ_JAYMYJ010000048.1"/>
</dbReference>
<accession>A0ABU6CV16</accession>
<dbReference type="Proteomes" id="UP001308005">
    <property type="component" value="Unassembled WGS sequence"/>
</dbReference>
<dbReference type="Gene3D" id="3.30.420.10">
    <property type="entry name" value="Ribonuclease H-like superfamily/Ribonuclease H"/>
    <property type="match status" value="1"/>
</dbReference>
<proteinExistence type="predicted"/>
<dbReference type="InterPro" id="IPR036397">
    <property type="entry name" value="RNaseH_sf"/>
</dbReference>
<evidence type="ECO:0008006" key="3">
    <source>
        <dbReference type="Google" id="ProtNLM"/>
    </source>
</evidence>
<dbReference type="EMBL" id="JAYMYJ010000048">
    <property type="protein sequence ID" value="MEB4590645.1"/>
    <property type="molecule type" value="Genomic_DNA"/>
</dbReference>
<reference evidence="2" key="1">
    <citation type="submission" date="2023-07" db="EMBL/GenBank/DDBJ databases">
        <title>The carbon used by Thiothrix.</title>
        <authorList>
            <person name="Chen L."/>
        </authorList>
    </citation>
    <scope>NUCLEOTIDE SEQUENCE [LARGE SCALE GENOMIC DNA]</scope>
</reference>
<keyword evidence="2" id="KW-1185">Reference proteome</keyword>